<gene>
    <name evidence="4" type="primary">URB1</name>
    <name evidence="4" type="ORF">LHYA1_G005625</name>
</gene>
<dbReference type="AlphaFoldDB" id="A0A8H8TZA0"/>
<keyword evidence="5" id="KW-1185">Reference proteome</keyword>
<dbReference type="OrthoDB" id="72892at2759"/>
<dbReference type="Pfam" id="PF16201">
    <property type="entry name" value="NopRA1"/>
    <property type="match status" value="1"/>
</dbReference>
<name>A0A8H8TZA0_9HELO</name>
<evidence type="ECO:0000313" key="5">
    <source>
        <dbReference type="Proteomes" id="UP000431533"/>
    </source>
</evidence>
<dbReference type="Pfam" id="PF26140">
    <property type="entry name" value="HEAT_URB1"/>
    <property type="match status" value="1"/>
</dbReference>
<proteinExistence type="predicted"/>
<evidence type="ECO:0000259" key="3">
    <source>
        <dbReference type="Pfam" id="PF26140"/>
    </source>
</evidence>
<reference evidence="4 5" key="1">
    <citation type="submission" date="2018-05" db="EMBL/GenBank/DDBJ databases">
        <title>Genome sequencing and assembly of the regulated plant pathogen Lachnellula willkommii and related sister species for the development of diagnostic species identification markers.</title>
        <authorList>
            <person name="Giroux E."/>
            <person name="Bilodeau G."/>
        </authorList>
    </citation>
    <scope>NUCLEOTIDE SEQUENCE [LARGE SCALE GENOMIC DNA]</scope>
    <source>
        <strain evidence="4 5">CBS 185.66</strain>
    </source>
</reference>
<dbReference type="GO" id="GO:0005730">
    <property type="term" value="C:nucleolus"/>
    <property type="evidence" value="ECO:0007669"/>
    <property type="project" value="TreeGrafter"/>
</dbReference>
<dbReference type="InterPro" id="IPR021714">
    <property type="entry name" value="URB1_N"/>
</dbReference>
<sequence length="1145" mass="128920">MVKRGVEDLEDGNQAYLKRQKISNANVSKTTSPPTEIRSARELRRLLSFDQDSTRSKHAIESFKAFLDPFAVRENDHSHRIAILREFFETSQSREEEDKPVTYLPDLMQTWSFAAQSNDELLLSAIPAVLAVLLRTLSSILDLVQHGLGVCRTILQKSQLDLISRGLMVTKGKTFILSPVLRLLNQLAMFDGGDMAKQVFRARDHTLKGLARNLHLRISGEEAEDRKKPSVRTNALRFVLSLLKFLPSESKRELLYQRDIVTAMTKDIKDDPPFLICEALENLKTSVLQDEKLPRDAKAKLLNATSLGRIAMLYGYDQPDEELMKSKKTVEGVAHEFLVLACMSPELGALNRQAGFYPRGIDPDDLEDFDDDKALLDLGLHSVEWMDKFTDKVPIRNTILSDFIQTLRPWSNAKQRDLILSIFTSAPELVADYFFHKKSFSFEPKLTATWIGYSAFLFSSLQLPLPIYFGHQQRYARLPPPPAIVLESILPQPLSQKVLRGCLLQPQKLITFFAIRILCVAFRKFQIALRMYEDAASGSSSLWAQAAASLTDAFCKRCPSIKDVIHAFRNMSDTDLLQREAATRLLVLYYEIVPSIALDAKFDVSGVLTQRLREIEGSNLSPEDRSLCAMELENLFQFAHFSPGMRWFSKAEGVHISPFMAMLKLSAEAPVDVPLLKLKLVLTSISEENQVLQTQTSISALESFILVLRSLHGIADGPQVYEFLDDCISRCAAKPIKYIFGLEEINSRVHNVGHRLSPFSLLTLVIAEQWPFLIKSASDTVLQEVARFLASYLATLLKIKEDKKIIRDVIQQLAAAIPEGSTVRSTIEGTRDLVDIVTVPERKSKQLEETEQKNSKSNVPFESDDVALTAKMLEDTDPRADNSSSLVKWVNKDVEEVIESGHAAALVMLLSSELLSVRKEAVTNISKFAAKLKDSAFEEKDQVWLLLSEVVETAKKSIDQEPLPTVISAFASHAIPVLSDPSHRLYPKINNFLSQGPTWESDKIPLMYKVLDEPPSFDDAYYQETNWLLTYLLAGLRSPADMAIYRKRRVFEKLLSIWNNAYLAPGVRDKILRLLFRATTIEGGSATLITRFSAMTWIEAQVALGTGMSLKALMERILESSDKQRVGKWSKSVNFGAVKANTMKF</sequence>
<evidence type="ECO:0000259" key="2">
    <source>
        <dbReference type="Pfam" id="PF16201"/>
    </source>
</evidence>
<dbReference type="PANTHER" id="PTHR13500:SF0">
    <property type="entry name" value="NUCLEOLAR PRE-RIBOSOMAL-ASSOCIATED PROTEIN 1"/>
    <property type="match status" value="1"/>
</dbReference>
<dbReference type="PANTHER" id="PTHR13500">
    <property type="entry name" value="NUCLEOLAR PRERIBOSOMAL-ASSOCIATED PROTEIN 1"/>
    <property type="match status" value="1"/>
</dbReference>
<dbReference type="SUPFAM" id="SSF48371">
    <property type="entry name" value="ARM repeat"/>
    <property type="match status" value="1"/>
</dbReference>
<accession>A0A8H8TZA0</accession>
<dbReference type="GO" id="GO:0000466">
    <property type="term" value="P:maturation of 5.8S rRNA from tricistronic rRNA transcript (SSU-rRNA, 5.8S rRNA, LSU-rRNA)"/>
    <property type="evidence" value="ECO:0007669"/>
    <property type="project" value="TreeGrafter"/>
</dbReference>
<protein>
    <submittedName>
        <fullName evidence="4">Nucleolar pre-ribosomal-associated protein</fullName>
    </submittedName>
</protein>
<dbReference type="GO" id="GO:0000463">
    <property type="term" value="P:maturation of LSU-rRNA from tricistronic rRNA transcript (SSU-rRNA, 5.8S rRNA, LSU-rRNA)"/>
    <property type="evidence" value="ECO:0007669"/>
    <property type="project" value="TreeGrafter"/>
</dbReference>
<dbReference type="EMBL" id="QGMH01000119">
    <property type="protein sequence ID" value="TVY24746.1"/>
    <property type="molecule type" value="Genomic_DNA"/>
</dbReference>
<feature type="domain" description="URB1 central HEAT repeat" evidence="3">
    <location>
        <begin position="642"/>
        <end position="839"/>
    </location>
</feature>
<dbReference type="Proteomes" id="UP000431533">
    <property type="component" value="Unassembled WGS sequence"/>
</dbReference>
<dbReference type="InterPro" id="IPR032436">
    <property type="entry name" value="URB1_C"/>
</dbReference>
<feature type="domain" description="URB1 C-terminal" evidence="2">
    <location>
        <begin position="904"/>
        <end position="1097"/>
    </location>
</feature>
<evidence type="ECO:0000259" key="1">
    <source>
        <dbReference type="Pfam" id="PF11707"/>
    </source>
</evidence>
<organism evidence="4 5">
    <name type="scientific">Lachnellula hyalina</name>
    <dbReference type="NCBI Taxonomy" id="1316788"/>
    <lineage>
        <taxon>Eukaryota</taxon>
        <taxon>Fungi</taxon>
        <taxon>Dikarya</taxon>
        <taxon>Ascomycota</taxon>
        <taxon>Pezizomycotina</taxon>
        <taxon>Leotiomycetes</taxon>
        <taxon>Helotiales</taxon>
        <taxon>Lachnaceae</taxon>
        <taxon>Lachnellula</taxon>
    </lineage>
</organism>
<comment type="caution">
    <text evidence="4">The sequence shown here is derived from an EMBL/GenBank/DDBJ whole genome shotgun (WGS) entry which is preliminary data.</text>
</comment>
<dbReference type="InterPro" id="IPR059018">
    <property type="entry name" value="HEAT_URB1"/>
</dbReference>
<evidence type="ECO:0000313" key="4">
    <source>
        <dbReference type="EMBL" id="TVY24746.1"/>
    </source>
</evidence>
<dbReference type="InterPro" id="IPR039844">
    <property type="entry name" value="URB1"/>
</dbReference>
<dbReference type="Pfam" id="PF11707">
    <property type="entry name" value="Npa1"/>
    <property type="match status" value="1"/>
</dbReference>
<dbReference type="GeneID" id="41985823"/>
<feature type="domain" description="URB1 N-terminal" evidence="1">
    <location>
        <begin position="104"/>
        <end position="453"/>
    </location>
</feature>
<dbReference type="InterPro" id="IPR016024">
    <property type="entry name" value="ARM-type_fold"/>
</dbReference>
<dbReference type="RefSeq" id="XP_031003534.1">
    <property type="nucleotide sequence ID" value="XM_031150569.1"/>
</dbReference>